<dbReference type="GO" id="GO:0005886">
    <property type="term" value="C:plasma membrane"/>
    <property type="evidence" value="ECO:0007669"/>
    <property type="project" value="UniProtKB-ARBA"/>
</dbReference>
<reference evidence="7" key="1">
    <citation type="journal article" date="2013" name="Extremophiles">
        <title>Proteinivorax tanatarense gen. nov., sp. nov., an anaerobic, haloalkaliphilic, proteolytic bacterium isolated from a decaying algal bloom, and proposal of Proteinivoraceae fam. nov.</title>
        <authorList>
            <person name="Kevbrin V."/>
            <person name="Boltyanskaya Y."/>
            <person name="Zhilina T."/>
            <person name="Kolganova T."/>
            <person name="Lavrentjeva E."/>
            <person name="Kuznetsov B."/>
        </authorList>
    </citation>
    <scope>NUCLEOTIDE SEQUENCE</scope>
    <source>
        <strain evidence="7">Z-910T</strain>
    </source>
</reference>
<reference evidence="7" key="2">
    <citation type="submission" date="2024-06" db="EMBL/GenBank/DDBJ databases">
        <authorList>
            <person name="Petrova K.O."/>
            <person name="Toshchakov S.V."/>
            <person name="Boltjanskaja Y.V."/>
            <person name="Kevbrin V."/>
        </authorList>
    </citation>
    <scope>NUCLEOTIDE SEQUENCE</scope>
    <source>
        <strain evidence="7">Z-910T</strain>
    </source>
</reference>
<dbReference type="EMBL" id="CP158367">
    <property type="protein sequence ID" value="XBX74305.1"/>
    <property type="molecule type" value="Genomic_DNA"/>
</dbReference>
<keyword evidence="2" id="KW-1003">Cell membrane</keyword>
<accession>A0AAU7VJL3</accession>
<feature type="transmembrane region" description="Helical" evidence="6">
    <location>
        <begin position="86"/>
        <end position="109"/>
    </location>
</feature>
<dbReference type="PANTHER" id="PTHR34857:SF2">
    <property type="entry name" value="SLL0384 PROTEIN"/>
    <property type="match status" value="1"/>
</dbReference>
<evidence type="ECO:0000256" key="2">
    <source>
        <dbReference type="ARBA" id="ARBA00022475"/>
    </source>
</evidence>
<evidence type="ECO:0000256" key="3">
    <source>
        <dbReference type="ARBA" id="ARBA00022692"/>
    </source>
</evidence>
<evidence type="ECO:0000256" key="1">
    <source>
        <dbReference type="ARBA" id="ARBA00004141"/>
    </source>
</evidence>
<evidence type="ECO:0000256" key="6">
    <source>
        <dbReference type="SAM" id="Phobius"/>
    </source>
</evidence>
<dbReference type="Pfam" id="PF02361">
    <property type="entry name" value="CbiQ"/>
    <property type="match status" value="1"/>
</dbReference>
<name>A0AAU7VJL3_9FIRM</name>
<keyword evidence="3 6" id="KW-0812">Transmembrane</keyword>
<keyword evidence="4 6" id="KW-1133">Transmembrane helix</keyword>
<feature type="transmembrane region" description="Helical" evidence="6">
    <location>
        <begin position="215"/>
        <end position="231"/>
    </location>
</feature>
<feature type="transmembrane region" description="Helical" evidence="6">
    <location>
        <begin position="60"/>
        <end position="80"/>
    </location>
</feature>
<proteinExistence type="predicted"/>
<dbReference type="InterPro" id="IPR003339">
    <property type="entry name" value="ABC/ECF_trnsptr_transmembrane"/>
</dbReference>
<keyword evidence="5 6" id="KW-0472">Membrane</keyword>
<sequence>MKDRSWAEQWEVRIKISTIFVTAFMIISLENILIISIVFLQCLALLMSSKFSLKFIFKKILLPLPFLLFMAFPLLIGQGFKVTLENIQFISLIFGKSLSVFLLMLLLMFTEKDQELLWGLSHLKLPKTICSVLFISYRYLFIFKETIKNCYKSIVSRGFSPRADLKTIKIYGEVMGGVILRSIGQSERLYNSMKSRGFSKEFYVPSPQRIHRKDWIIGCGIIINVLCLILIDKW</sequence>
<dbReference type="CDD" id="cd16914">
    <property type="entry name" value="EcfT"/>
    <property type="match status" value="1"/>
</dbReference>
<protein>
    <submittedName>
        <fullName evidence="7">Energy-coupling factor transporter transmembrane component T</fullName>
    </submittedName>
</protein>
<evidence type="ECO:0000313" key="7">
    <source>
        <dbReference type="EMBL" id="XBX74305.1"/>
    </source>
</evidence>
<gene>
    <name evidence="7" type="ORF">PRVXT_002336</name>
</gene>
<dbReference type="PANTHER" id="PTHR34857">
    <property type="entry name" value="SLL0384 PROTEIN"/>
    <property type="match status" value="1"/>
</dbReference>
<evidence type="ECO:0000256" key="4">
    <source>
        <dbReference type="ARBA" id="ARBA00022989"/>
    </source>
</evidence>
<organism evidence="7">
    <name type="scientific">Proteinivorax tanatarense</name>
    <dbReference type="NCBI Taxonomy" id="1260629"/>
    <lineage>
        <taxon>Bacteria</taxon>
        <taxon>Bacillati</taxon>
        <taxon>Bacillota</taxon>
        <taxon>Clostridia</taxon>
        <taxon>Eubacteriales</taxon>
        <taxon>Proteinivoracaceae</taxon>
        <taxon>Proteinivorax</taxon>
    </lineage>
</organism>
<dbReference type="RefSeq" id="WP_350343059.1">
    <property type="nucleotide sequence ID" value="NZ_CP158367.1"/>
</dbReference>
<feature type="transmembrane region" description="Helical" evidence="6">
    <location>
        <begin position="20"/>
        <end position="48"/>
    </location>
</feature>
<dbReference type="InterPro" id="IPR051611">
    <property type="entry name" value="ECF_transporter_component"/>
</dbReference>
<comment type="subcellular location">
    <subcellularLocation>
        <location evidence="1">Membrane</location>
        <topology evidence="1">Multi-pass membrane protein</topology>
    </subcellularLocation>
</comment>
<dbReference type="AlphaFoldDB" id="A0AAU7VJL3"/>
<evidence type="ECO:0000256" key="5">
    <source>
        <dbReference type="ARBA" id="ARBA00023136"/>
    </source>
</evidence>